<evidence type="ECO:0000313" key="3">
    <source>
        <dbReference type="Proteomes" id="UP001597483"/>
    </source>
</evidence>
<dbReference type="InterPro" id="IPR012338">
    <property type="entry name" value="Beta-lactam/transpept-like"/>
</dbReference>
<dbReference type="GO" id="GO:0016787">
    <property type="term" value="F:hydrolase activity"/>
    <property type="evidence" value="ECO:0007669"/>
    <property type="project" value="UniProtKB-KW"/>
</dbReference>
<proteinExistence type="predicted"/>
<dbReference type="Pfam" id="PF00144">
    <property type="entry name" value="Beta-lactamase"/>
    <property type="match status" value="1"/>
</dbReference>
<evidence type="ECO:0000313" key="2">
    <source>
        <dbReference type="EMBL" id="MFD2473483.1"/>
    </source>
</evidence>
<dbReference type="Gene3D" id="3.40.710.10">
    <property type="entry name" value="DD-peptidase/beta-lactamase superfamily"/>
    <property type="match status" value="1"/>
</dbReference>
<keyword evidence="3" id="KW-1185">Reference proteome</keyword>
<evidence type="ECO:0000259" key="1">
    <source>
        <dbReference type="Pfam" id="PF00144"/>
    </source>
</evidence>
<keyword evidence="2" id="KW-0378">Hydrolase</keyword>
<name>A0ABW5HJN8_9PSEU</name>
<feature type="domain" description="Beta-lactamase-related" evidence="1">
    <location>
        <begin position="7"/>
        <end position="332"/>
    </location>
</feature>
<gene>
    <name evidence="2" type="ORF">ACFSVL_39205</name>
</gene>
<comment type="caution">
    <text evidence="2">The sequence shown here is derived from an EMBL/GenBank/DDBJ whole genome shotgun (WGS) entry which is preliminary data.</text>
</comment>
<reference evidence="3" key="1">
    <citation type="journal article" date="2019" name="Int. J. Syst. Evol. Microbiol.">
        <title>The Global Catalogue of Microorganisms (GCM) 10K type strain sequencing project: providing services to taxonomists for standard genome sequencing and annotation.</title>
        <authorList>
            <consortium name="The Broad Institute Genomics Platform"/>
            <consortium name="The Broad Institute Genome Sequencing Center for Infectious Disease"/>
            <person name="Wu L."/>
            <person name="Ma J."/>
        </authorList>
    </citation>
    <scope>NUCLEOTIDE SEQUENCE [LARGE SCALE GENOMIC DNA]</scope>
    <source>
        <strain evidence="3">CGMCC 4.7641</strain>
    </source>
</reference>
<dbReference type="EC" id="3.-.-.-" evidence="2"/>
<accession>A0ABW5HJN8</accession>
<dbReference type="EMBL" id="JBHUKS010000033">
    <property type="protein sequence ID" value="MFD2473483.1"/>
    <property type="molecule type" value="Genomic_DNA"/>
</dbReference>
<dbReference type="PANTHER" id="PTHR43283">
    <property type="entry name" value="BETA-LACTAMASE-RELATED"/>
    <property type="match status" value="1"/>
</dbReference>
<sequence>MRFTGLDSWLSDRAAADQFSGVVLIRRGDDVVFSGAYGQASRRWAVPNSLALRFDTVSITKLFTAVAALQLVDDGRLDLDAPITGIVDLAGTAISARVTVRQLLTHTSGIADDADEEAGESYEALWVDKPVYSVTRTRDLVPNFADKPPNFPPGEGCRYCNAGYVLVGLAIEEITGVGYRDHIRHAVFARAGMTSSDFFDRREAAPNVAEGWDPVTDSAGRITGWKQNIFSYPSIGSPDGGAHATADDLVRFLRAVRAGELLSAEGTELFLTPQVRHHDDVWFGFGLEFTLRPDGSVRNYYKDGGNAGVGGIARHYPVGNLDVVVLSNAEVGSLAVIREIDRRILAG</sequence>
<dbReference type="RefSeq" id="WP_378311994.1">
    <property type="nucleotide sequence ID" value="NZ_JBHUKS010000033.1"/>
</dbReference>
<dbReference type="Proteomes" id="UP001597483">
    <property type="component" value="Unassembled WGS sequence"/>
</dbReference>
<dbReference type="InterPro" id="IPR001466">
    <property type="entry name" value="Beta-lactam-related"/>
</dbReference>
<dbReference type="SUPFAM" id="SSF56601">
    <property type="entry name" value="beta-lactamase/transpeptidase-like"/>
    <property type="match status" value="1"/>
</dbReference>
<organism evidence="2 3">
    <name type="scientific">Amycolatopsis silviterrae</name>
    <dbReference type="NCBI Taxonomy" id="1656914"/>
    <lineage>
        <taxon>Bacteria</taxon>
        <taxon>Bacillati</taxon>
        <taxon>Actinomycetota</taxon>
        <taxon>Actinomycetes</taxon>
        <taxon>Pseudonocardiales</taxon>
        <taxon>Pseudonocardiaceae</taxon>
        <taxon>Amycolatopsis</taxon>
    </lineage>
</organism>
<dbReference type="InterPro" id="IPR050789">
    <property type="entry name" value="Diverse_Enzym_Activities"/>
</dbReference>
<protein>
    <submittedName>
        <fullName evidence="2">Serine hydrolase domain-containing protein</fullName>
        <ecNumber evidence="2">3.-.-.-</ecNumber>
    </submittedName>
</protein>
<dbReference type="PANTHER" id="PTHR43283:SF18">
    <property type="match status" value="1"/>
</dbReference>